<keyword evidence="3" id="KW-1185">Reference proteome</keyword>
<proteinExistence type="predicted"/>
<gene>
    <name evidence="2" type="ORF">E1288_44120</name>
</gene>
<evidence type="ECO:0000313" key="3">
    <source>
        <dbReference type="Proteomes" id="UP000294947"/>
    </source>
</evidence>
<dbReference type="InterPro" id="IPR036457">
    <property type="entry name" value="PPM-type-like_dom_sf"/>
</dbReference>
<organism evidence="2 3">
    <name type="scientific">Saccharopolyspora elongata</name>
    <dbReference type="NCBI Taxonomy" id="2530387"/>
    <lineage>
        <taxon>Bacteria</taxon>
        <taxon>Bacillati</taxon>
        <taxon>Actinomycetota</taxon>
        <taxon>Actinomycetes</taxon>
        <taxon>Pseudonocardiales</taxon>
        <taxon>Pseudonocardiaceae</taxon>
        <taxon>Saccharopolyspora</taxon>
    </lineage>
</organism>
<dbReference type="EMBL" id="SMKW01000139">
    <property type="protein sequence ID" value="TDD34652.1"/>
    <property type="molecule type" value="Genomic_DNA"/>
</dbReference>
<dbReference type="AlphaFoldDB" id="A0A4R4XVN1"/>
<dbReference type="Gene3D" id="3.60.40.10">
    <property type="entry name" value="PPM-type phosphatase domain"/>
    <property type="match status" value="1"/>
</dbReference>
<comment type="caution">
    <text evidence="2">The sequence shown here is derived from an EMBL/GenBank/DDBJ whole genome shotgun (WGS) entry which is preliminary data.</text>
</comment>
<dbReference type="Proteomes" id="UP000294947">
    <property type="component" value="Unassembled WGS sequence"/>
</dbReference>
<protein>
    <recommendedName>
        <fullName evidence="4">PPM-type phosphatase domain-containing protein</fullName>
    </recommendedName>
</protein>
<reference evidence="2 3" key="1">
    <citation type="submission" date="2019-03" db="EMBL/GenBank/DDBJ databases">
        <title>Draft genome sequences of novel Actinobacteria.</title>
        <authorList>
            <person name="Sahin N."/>
            <person name="Ay H."/>
            <person name="Saygin H."/>
        </authorList>
    </citation>
    <scope>NUCLEOTIDE SEQUENCE [LARGE SCALE GENOMIC DNA]</scope>
    <source>
        <strain evidence="2 3">7K502</strain>
    </source>
</reference>
<feature type="region of interest" description="Disordered" evidence="1">
    <location>
        <begin position="1"/>
        <end position="21"/>
    </location>
</feature>
<accession>A0A4R4XVN1</accession>
<evidence type="ECO:0000313" key="2">
    <source>
        <dbReference type="EMBL" id="TDD34652.1"/>
    </source>
</evidence>
<evidence type="ECO:0008006" key="4">
    <source>
        <dbReference type="Google" id="ProtNLM"/>
    </source>
</evidence>
<name>A0A4R4XVN1_9PSEU</name>
<dbReference type="SUPFAM" id="SSF81606">
    <property type="entry name" value="PP2C-like"/>
    <property type="match status" value="1"/>
</dbReference>
<evidence type="ECO:0000256" key="1">
    <source>
        <dbReference type="SAM" id="MobiDB-lite"/>
    </source>
</evidence>
<sequence length="121" mass="12608">MLLTEDHTHGQMARRAGASETTATDLDHIIRTGLSTATPGTVQDASTSLPVLLLTSDGIHDALSADQIADIVDNGQLGAISPADPQTIVDALVDEAVQTARRRRTVAADNATAVLMIPTLL</sequence>